<proteinExistence type="predicted"/>
<evidence type="ECO:0000313" key="2">
    <source>
        <dbReference type="EMBL" id="OHT14470.1"/>
    </source>
</evidence>
<dbReference type="SUPFAM" id="SSF54001">
    <property type="entry name" value="Cysteine proteinases"/>
    <property type="match status" value="1"/>
</dbReference>
<dbReference type="PANTHER" id="PTHR24006:SF827">
    <property type="entry name" value="UBIQUITIN CARBOXYL-TERMINAL HYDROLASE 34"/>
    <property type="match status" value="1"/>
</dbReference>
<dbReference type="VEuPathDB" id="TrichDB:TRFO_15121"/>
<comment type="caution">
    <text evidence="2">The sequence shown here is derived from an EMBL/GenBank/DDBJ whole genome shotgun (WGS) entry which is preliminary data.</text>
</comment>
<dbReference type="Proteomes" id="UP000179807">
    <property type="component" value="Unassembled WGS sequence"/>
</dbReference>
<dbReference type="GO" id="GO:0005634">
    <property type="term" value="C:nucleus"/>
    <property type="evidence" value="ECO:0007669"/>
    <property type="project" value="TreeGrafter"/>
</dbReference>
<dbReference type="Gene3D" id="3.90.70.10">
    <property type="entry name" value="Cysteine proteinases"/>
    <property type="match status" value="1"/>
</dbReference>
<sequence length="2303" mass="269519">MANSVMTIHPSDGFDDWRSFFIGSLEESGNYKSFLYDSILIINQIAENNFILPPNHLFTESFVNDTIPQIIEKIMNFKTLPKSELDLVVNFIKTATVLIPWAAINDKIKIFPNLISLLDRNMPFYKSLNKGKDSPQLNSIYQYFIDHEFLTLIALRISSHTNNPIQFDHIFLFFSLLDKFSKISETTLFNLLIIVIPIFVKMLESFNVDSNITHLQCQQILDTLQIFIHLIENIFDENAISILSSYLILGFSFLETTNLDKQLLGASIYKIISESKNRTVKDNFLNFMKEKNFISVLVEKDLHSDVLNKLIPIFKYLATSRKISEDEAIKIFNSSTTVHLEQKEIYIQLIYDIIKYFDDSKLKIFIDKIIEDNYSTIDFINFLSVFLLKHTPNDQITAFIIEQIIENSVKLDLKDQQIIIPIVQDLCDSKSPDLIKKTLFEICKEKFMKEFSPLTIAILTQLSSISTSLNQYDDSFYEAITEHLNKEALMNSSILELFSNFIANSKHSINIKIMTSILSILNNENNTGINHENSQKNNTNITFWHFLIKVIKSNGINIFEDKALNVLKEFIINSKQANDSFLKLLKKLIKILNFQNGQLVKDEKGIFTVKKLPLEFENKLFEIIIFGQSGVSKGARKFLIKLFNNPESFPLVIPHLLEIMDKIDSHKDQELRRYLHVIESLYKNQLSKDNFHIFPHSMTFSEADSFNSILYFDVSIHEIEQLINFRVTMKNSICTAFLIYELTPHLLHPLSFYDLKVGDKDLFSIQQIDKKFFSSNKIIVSRKVDNSFYESTDMRDILVRKGFVNKLLNYFSTDQEEKTSKIIWRMVENLPNDLAILSLTLHPEEFFKKLTNINNTHTMKYYLQVLLWRFHASEMVKKYENNKKGNPLFTDLLVKNPKIFALSVSEVLKIINILNIDTKDITPPLLSFYPMSEVESKEKFNIAKYIVSTKSDLSGILGENIKLFFDALDFMTENIFLMFKPLILKIDDFFPVYNQVTANINSGRMTDTTKPYYISILLHYFQQVNKDKQSVRDNVKLCINLLHKIKSQDIIETIKSLINDNPDQFNDAEDIINELLIFIRSGFPENFKNHIYLICSDLSKISKSNKHTISDYIDFVNSIKFDKWNFAPDQPKKTIYTGLKNLGATCYMNSVLQQFYHIPLFRHILLEHSNIKLNNTTSSYNESFFQMQLLFARLKLSKKPWCDPKQFFDKWTQSHTHYLPIEQQDAHEFMQFLVDDLPESLKMLYTGTLTNFIEGIGEFNSIKSQIDESFISLPILIEKYSTIEESLKSIIKPQKLFGNNKYTTEDGTKINAESHQKLRSVPPILILQLTRFKYNQNTQSREKINTRFEISNEIDISDIVYTHKGNQDEVKKQYQYKLHGAVIHKGDGNFGHYISYIRLQEKWFKFNDMEISEASQSQFEEESFGSNTSKTGSELNDMNGYILFYIVDNKNLNESDSNKVLFGSYDDIIPTKIVDEISQENDKYLIEQSIFSSSTYDLIFREASSSQLRDFIFNILPHSQEKGTTIFRFKEHALKEIIDETLIDWLNTNFETIIQIFVNCGKPEIVKLILNIVNKAIELADIEKGREFVSKFMYHLPNCLTSWRQVYEVSTVILNYIKENKDSLEYCKQNNWDKILTDFVMATYNGERQEYFLQNINISPIFEALNLLITHENKGIYSQLLEIHQQVSKSPSNQIYKNLLTNCVIHNLIYLEEFLKIYPNELAQAKIIELQLDKLSNSNFMEIIHSFNSFKISPKEVLSFMYENQSKYKQYLLDNMQYFSQISTLEVNLSEKLFYEITENLDDKQLNRILHDLIGNIKEISNEESRIILSLLRILFYLMEKTHYPCSEKITELYSLDKKYHNSIEMMKILSYWNDPIFLTYFDNIFCQEEQRKDKNEVKNSKKKYEDKEREKNASIAISFFEIIPVIITLPDDLFYELINKPKFPIIIQIAVESCAEKDHIEKMKKFLDFIVQSKYLSQQDKEEPNILHKILFIIVTGNNKSNSYLLQIARYFPFLSFEIDFNEIVKSIEIINLFMKSDPNMEINDALSFYVPSVLEYFINKFDHKEKKYADKINSLDLCFDRVCNHICKCKDVNINRTLSNLVLKICSINNSYLKKVENECTSSLSKKSPKSYIYATFLSSLSFASEKNLKKIDEDLLKIYKYIKIEKNETGRDFLFMSYIENIHKFNANIPQEMKTFSINLFPLAALSSSSEKNFFDQIFHQFSEKEATSFVFELSKKFTLNDLNVARITDENIKQLIQLEYLVTVFPHIQKEIADLFSIKREWMKNDKIGKYVTKILPKF</sequence>
<dbReference type="PANTHER" id="PTHR24006">
    <property type="entry name" value="UBIQUITIN CARBOXYL-TERMINAL HYDROLASE"/>
    <property type="match status" value="1"/>
</dbReference>
<dbReference type="RefSeq" id="XP_068367606.1">
    <property type="nucleotide sequence ID" value="XM_068498200.1"/>
</dbReference>
<evidence type="ECO:0000313" key="3">
    <source>
        <dbReference type="Proteomes" id="UP000179807"/>
    </source>
</evidence>
<dbReference type="InterPro" id="IPR028889">
    <property type="entry name" value="USP"/>
</dbReference>
<dbReference type="GeneID" id="94832904"/>
<protein>
    <recommendedName>
        <fullName evidence="1">USP domain-containing protein</fullName>
    </recommendedName>
</protein>
<dbReference type="InterPro" id="IPR001394">
    <property type="entry name" value="Peptidase_C19_UCH"/>
</dbReference>
<dbReference type="InterPro" id="IPR050164">
    <property type="entry name" value="Peptidase_C19"/>
</dbReference>
<keyword evidence="3" id="KW-1185">Reference proteome</keyword>
<dbReference type="GO" id="GO:0004843">
    <property type="term" value="F:cysteine-type deubiquitinase activity"/>
    <property type="evidence" value="ECO:0007669"/>
    <property type="project" value="InterPro"/>
</dbReference>
<dbReference type="GO" id="GO:0005829">
    <property type="term" value="C:cytosol"/>
    <property type="evidence" value="ECO:0007669"/>
    <property type="project" value="TreeGrafter"/>
</dbReference>
<accession>A0A1J4KXN5</accession>
<evidence type="ECO:0000259" key="1">
    <source>
        <dbReference type="PROSITE" id="PS50235"/>
    </source>
</evidence>
<dbReference type="OrthoDB" id="27652at2759"/>
<reference evidence="2" key="1">
    <citation type="submission" date="2016-10" db="EMBL/GenBank/DDBJ databases">
        <authorList>
            <person name="Benchimol M."/>
            <person name="Almeida L.G."/>
            <person name="Vasconcelos A.T."/>
            <person name="Perreira-Neves A."/>
            <person name="Rosa I.A."/>
            <person name="Tasca T."/>
            <person name="Bogo M.R."/>
            <person name="de Souza W."/>
        </authorList>
    </citation>
    <scope>NUCLEOTIDE SEQUENCE [LARGE SCALE GENOMIC DNA]</scope>
    <source>
        <strain evidence="2">K</strain>
    </source>
</reference>
<dbReference type="PROSITE" id="PS00972">
    <property type="entry name" value="USP_1"/>
    <property type="match status" value="1"/>
</dbReference>
<dbReference type="PROSITE" id="PS50235">
    <property type="entry name" value="USP_3"/>
    <property type="match status" value="1"/>
</dbReference>
<gene>
    <name evidence="2" type="ORF">TRFO_15121</name>
</gene>
<organism evidence="2 3">
    <name type="scientific">Tritrichomonas foetus</name>
    <dbReference type="NCBI Taxonomy" id="1144522"/>
    <lineage>
        <taxon>Eukaryota</taxon>
        <taxon>Metamonada</taxon>
        <taxon>Parabasalia</taxon>
        <taxon>Tritrichomonadida</taxon>
        <taxon>Tritrichomonadidae</taxon>
        <taxon>Tritrichomonas</taxon>
    </lineage>
</organism>
<dbReference type="InterPro" id="IPR018200">
    <property type="entry name" value="USP_CS"/>
</dbReference>
<dbReference type="FunFam" id="3.90.70.10:FF:000090">
    <property type="entry name" value="Clan CA, family C19, ubiquitin hydrolase-like cysteine peptidase"/>
    <property type="match status" value="1"/>
</dbReference>
<feature type="domain" description="USP" evidence="1">
    <location>
        <begin position="1137"/>
        <end position="1448"/>
    </location>
</feature>
<dbReference type="InterPro" id="IPR038765">
    <property type="entry name" value="Papain-like_cys_pep_sf"/>
</dbReference>
<dbReference type="GO" id="GO:0016579">
    <property type="term" value="P:protein deubiquitination"/>
    <property type="evidence" value="ECO:0007669"/>
    <property type="project" value="InterPro"/>
</dbReference>
<name>A0A1J4KXN5_9EUKA</name>
<dbReference type="EMBL" id="MLAK01000363">
    <property type="protein sequence ID" value="OHT14470.1"/>
    <property type="molecule type" value="Genomic_DNA"/>
</dbReference>
<dbReference type="Pfam" id="PF00443">
    <property type="entry name" value="UCH"/>
    <property type="match status" value="1"/>
</dbReference>